<sequence length="300" mass="34856">MRRHKTFEGWYFKHQNNDTVLAFIPGKSVDETGKSRVFLQIIWNEDSYSLDFNEEEYKVDKYHKRISIGNNVFSKQGVRVDIQSKDITLKGIIRYGCLNPIRYTIMGPFQYLPMMECKHEVISMSHALQGKIMINGRVLVFNGGQGYIEGDSGCSFPKDYLWLQCNRFEENEASIMISVAHIPFLGLSFKGCICVIHYKGKEYRFATYLGTRVICSCPKAIVLSQGNYRLKVYLSEQSQTQARQEDKKLNFSHSLLAPLNGLMNRYIKEEHLLQGRFLLFKKGKLTFDLFSNYVSYEYVE</sequence>
<dbReference type="Proteomes" id="UP000515561">
    <property type="component" value="Chromosome"/>
</dbReference>
<proteinExistence type="predicted"/>
<dbReference type="RefSeq" id="WP_184094492.1">
    <property type="nucleotide sequence ID" value="NZ_AP023367.1"/>
</dbReference>
<dbReference type="PANTHER" id="PTHR35309:SF4">
    <property type="entry name" value="TOCOPHEROL CYCLASE"/>
    <property type="match status" value="1"/>
</dbReference>
<dbReference type="KEGG" id="acel:acsn021_03110"/>
<gene>
    <name evidence="1" type="ORF">acsn021_03110</name>
</gene>
<evidence type="ECO:0000313" key="1">
    <source>
        <dbReference type="EMBL" id="BCJ92742.1"/>
    </source>
</evidence>
<dbReference type="EMBL" id="AP023367">
    <property type="protein sequence ID" value="BCJ92742.1"/>
    <property type="molecule type" value="Genomic_DNA"/>
</dbReference>
<keyword evidence="2" id="KW-1185">Reference proteome</keyword>
<evidence type="ECO:0000313" key="2">
    <source>
        <dbReference type="Proteomes" id="UP000515561"/>
    </source>
</evidence>
<dbReference type="Pfam" id="PF14249">
    <property type="entry name" value="Tocopherol_cycl"/>
    <property type="match status" value="1"/>
</dbReference>
<protein>
    <submittedName>
        <fullName evidence="1">Uncharacterized protein</fullName>
    </submittedName>
</protein>
<accession>A0A6S6QZM7</accession>
<dbReference type="InterPro" id="IPR025893">
    <property type="entry name" value="Tocopherol_cyclase"/>
</dbReference>
<dbReference type="AlphaFoldDB" id="A0A6S6QZM7"/>
<dbReference type="GO" id="GO:0009976">
    <property type="term" value="F:tocopherol cyclase activity"/>
    <property type="evidence" value="ECO:0007669"/>
    <property type="project" value="InterPro"/>
</dbReference>
<organism evidence="1 2">
    <name type="scientific">Anaerocolumna cellulosilytica</name>
    <dbReference type="NCBI Taxonomy" id="433286"/>
    <lineage>
        <taxon>Bacteria</taxon>
        <taxon>Bacillati</taxon>
        <taxon>Bacillota</taxon>
        <taxon>Clostridia</taxon>
        <taxon>Lachnospirales</taxon>
        <taxon>Lachnospiraceae</taxon>
        <taxon>Anaerocolumna</taxon>
    </lineage>
</organism>
<name>A0A6S6QZM7_9FIRM</name>
<reference evidence="1 2" key="1">
    <citation type="journal article" date="2016" name="Int. J. Syst. Evol. Microbiol.">
        <title>Descriptions of Anaerotaenia torta gen. nov., sp. nov. and Anaerocolumna cellulosilytica gen. nov., sp. nov. isolated from a methanogenic reactor of cattle waste.</title>
        <authorList>
            <person name="Uek A."/>
            <person name="Ohtaki Y."/>
            <person name="Kaku N."/>
            <person name="Ueki K."/>
        </authorList>
    </citation>
    <scope>NUCLEOTIDE SEQUENCE [LARGE SCALE GENOMIC DNA]</scope>
    <source>
        <strain evidence="1 2">SN021</strain>
    </source>
</reference>
<dbReference type="PANTHER" id="PTHR35309">
    <property type="match status" value="1"/>
</dbReference>